<dbReference type="GO" id="GO:0032543">
    <property type="term" value="P:mitochondrial translation"/>
    <property type="evidence" value="ECO:0007669"/>
    <property type="project" value="InterPro"/>
</dbReference>
<dbReference type="GO" id="GO:0005762">
    <property type="term" value="C:mitochondrial large ribosomal subunit"/>
    <property type="evidence" value="ECO:0007669"/>
    <property type="project" value="InterPro"/>
</dbReference>
<comment type="caution">
    <text evidence="9">The sequence shown here is derived from an EMBL/GenBank/DDBJ whole genome shotgun (WGS) entry which is preliminary data.</text>
</comment>
<dbReference type="GO" id="GO:0003735">
    <property type="term" value="F:structural constituent of ribosome"/>
    <property type="evidence" value="ECO:0007669"/>
    <property type="project" value="InterPro"/>
</dbReference>
<keyword evidence="4" id="KW-0689">Ribosomal protein</keyword>
<protein>
    <recommendedName>
        <fullName evidence="7">Large ribosomal subunit protein mL52</fullName>
    </recommendedName>
    <alternativeName>
        <fullName evidence="8">39S ribosomal protein L52, mitochondrial</fullName>
    </alternativeName>
</protein>
<dbReference type="InterPro" id="IPR034596">
    <property type="entry name" value="Ribosomal_mL52"/>
</dbReference>
<gene>
    <name evidence="9" type="ORF">QE152_g8427</name>
</gene>
<sequence>MGCLTNNGLLNLNMMLQTVCYPRRIVAFTRLFSVSSSRDLNQKWREERGLPMNPNAFGILTDKPDYSYMDGRPTPMGGRQRGRLLKQKEIAAKIIALTNEMDFAVGRHKQMQVEAENTKKAILANKLKPKGKLLYKT</sequence>
<accession>A0AAW1MAN7</accession>
<organism evidence="9 10">
    <name type="scientific">Popillia japonica</name>
    <name type="common">Japanese beetle</name>
    <dbReference type="NCBI Taxonomy" id="7064"/>
    <lineage>
        <taxon>Eukaryota</taxon>
        <taxon>Metazoa</taxon>
        <taxon>Ecdysozoa</taxon>
        <taxon>Arthropoda</taxon>
        <taxon>Hexapoda</taxon>
        <taxon>Insecta</taxon>
        <taxon>Pterygota</taxon>
        <taxon>Neoptera</taxon>
        <taxon>Endopterygota</taxon>
        <taxon>Coleoptera</taxon>
        <taxon>Polyphaga</taxon>
        <taxon>Scarabaeiformia</taxon>
        <taxon>Scarabaeidae</taxon>
        <taxon>Rutelinae</taxon>
        <taxon>Popillia</taxon>
    </lineage>
</organism>
<comment type="similarity">
    <text evidence="2">Belongs to the mitochondrion-specific ribosomal protein mL52 family.</text>
</comment>
<keyword evidence="3" id="KW-0809">Transit peptide</keyword>
<evidence type="ECO:0000256" key="4">
    <source>
        <dbReference type="ARBA" id="ARBA00022980"/>
    </source>
</evidence>
<evidence type="ECO:0000256" key="5">
    <source>
        <dbReference type="ARBA" id="ARBA00023128"/>
    </source>
</evidence>
<name>A0AAW1MAN7_POPJA</name>
<evidence type="ECO:0000256" key="3">
    <source>
        <dbReference type="ARBA" id="ARBA00022946"/>
    </source>
</evidence>
<dbReference type="Proteomes" id="UP001458880">
    <property type="component" value="Unassembled WGS sequence"/>
</dbReference>
<keyword evidence="5" id="KW-0496">Mitochondrion</keyword>
<keyword evidence="10" id="KW-1185">Reference proteome</keyword>
<evidence type="ECO:0000256" key="2">
    <source>
        <dbReference type="ARBA" id="ARBA00007232"/>
    </source>
</evidence>
<evidence type="ECO:0000256" key="6">
    <source>
        <dbReference type="ARBA" id="ARBA00023274"/>
    </source>
</evidence>
<evidence type="ECO:0000313" key="9">
    <source>
        <dbReference type="EMBL" id="KAK9743623.1"/>
    </source>
</evidence>
<evidence type="ECO:0000256" key="7">
    <source>
        <dbReference type="ARBA" id="ARBA00035181"/>
    </source>
</evidence>
<dbReference type="AlphaFoldDB" id="A0AAW1MAN7"/>
<dbReference type="EMBL" id="JASPKY010000067">
    <property type="protein sequence ID" value="KAK9743623.1"/>
    <property type="molecule type" value="Genomic_DNA"/>
</dbReference>
<proteinExistence type="inferred from homology"/>
<keyword evidence="6" id="KW-0687">Ribonucleoprotein</keyword>
<comment type="subcellular location">
    <subcellularLocation>
        <location evidence="1">Mitochondrion</location>
    </subcellularLocation>
</comment>
<dbReference type="PANTHER" id="PTHR34090:SF1">
    <property type="entry name" value="LARGE RIBOSOMAL SUBUNIT PROTEIN ML52"/>
    <property type="match status" value="1"/>
</dbReference>
<evidence type="ECO:0000313" key="10">
    <source>
        <dbReference type="Proteomes" id="UP001458880"/>
    </source>
</evidence>
<dbReference type="Pfam" id="PF18699">
    <property type="entry name" value="MRPL52"/>
    <property type="match status" value="1"/>
</dbReference>
<evidence type="ECO:0000256" key="1">
    <source>
        <dbReference type="ARBA" id="ARBA00004173"/>
    </source>
</evidence>
<dbReference type="PANTHER" id="PTHR34090">
    <property type="entry name" value="39S RIBOSOMAL PROTEIN L52, MITOCHONDRIAL"/>
    <property type="match status" value="1"/>
</dbReference>
<evidence type="ECO:0000256" key="8">
    <source>
        <dbReference type="ARBA" id="ARBA00035425"/>
    </source>
</evidence>
<reference evidence="9 10" key="1">
    <citation type="journal article" date="2024" name="BMC Genomics">
        <title>De novo assembly and annotation of Popillia japonica's genome with initial clues to its potential as an invasive pest.</title>
        <authorList>
            <person name="Cucini C."/>
            <person name="Boschi S."/>
            <person name="Funari R."/>
            <person name="Cardaioli E."/>
            <person name="Iannotti N."/>
            <person name="Marturano G."/>
            <person name="Paoli F."/>
            <person name="Bruttini M."/>
            <person name="Carapelli A."/>
            <person name="Frati F."/>
            <person name="Nardi F."/>
        </authorList>
    </citation>
    <scope>NUCLEOTIDE SEQUENCE [LARGE SCALE GENOMIC DNA]</scope>
    <source>
        <strain evidence="9">DMR45628</strain>
    </source>
</reference>